<evidence type="ECO:0000313" key="1">
    <source>
        <dbReference type="EMBL" id="PPQ80561.1"/>
    </source>
</evidence>
<name>A0A409WPZ9_PSICY</name>
<dbReference type="OrthoDB" id="411632at2759"/>
<gene>
    <name evidence="1" type="ORF">CVT25_001595</name>
</gene>
<comment type="caution">
    <text evidence="1">The sequence shown here is derived from an EMBL/GenBank/DDBJ whole genome shotgun (WGS) entry which is preliminary data.</text>
</comment>
<dbReference type="InParanoid" id="A0A409WPZ9"/>
<dbReference type="EMBL" id="NHYD01003321">
    <property type="protein sequence ID" value="PPQ80561.1"/>
    <property type="molecule type" value="Genomic_DNA"/>
</dbReference>
<sequence length="462" mass="52721">MGHVSAAVLVNHAAKAADAPYFTPSMCDGRQRCDLFLIPKLAQSSPLNLSFSPSWRDEAKWNTAEDLVALSKSSDNPNASLQSFPSTTISLEVAHDPIILEDTTSSSTNGGNASRILLVSAMFPLSKSKHTPDEYAYWLSQFLQPITTDIYFFTTPEFAPVIERSRPDGLTITIDISYSSPFDVPPLKGLQNAYSKMHNQDREKKIHAPELYAIWNAKPFLLDSAVNILAKKGRVYDYAFWNDAGSFRREHRYRDWPDATRVKQIWRQGSEITDTKTEDLLFFPLTGLPASKMKKWKEGMGPIDSEVSEGSFFGGSPKAIAWWSRTYYAYHNHYLSLGLFVGKDQTLINALFLLFPSRIITVWYRDPLAPAHAGVIPYFDEGFLGACGSDWWYYQFWLADRAVRDQMREMWAGWSKWAKWDWYRERQKCRLTGVQGMQDLLQRQFGSKWVPPGRAVIIQDTN</sequence>
<dbReference type="Proteomes" id="UP000283269">
    <property type="component" value="Unassembled WGS sequence"/>
</dbReference>
<dbReference type="AlphaFoldDB" id="A0A409WPZ9"/>
<evidence type="ECO:0000313" key="2">
    <source>
        <dbReference type="Proteomes" id="UP000283269"/>
    </source>
</evidence>
<organism evidence="1 2">
    <name type="scientific">Psilocybe cyanescens</name>
    <dbReference type="NCBI Taxonomy" id="93625"/>
    <lineage>
        <taxon>Eukaryota</taxon>
        <taxon>Fungi</taxon>
        <taxon>Dikarya</taxon>
        <taxon>Basidiomycota</taxon>
        <taxon>Agaricomycotina</taxon>
        <taxon>Agaricomycetes</taxon>
        <taxon>Agaricomycetidae</taxon>
        <taxon>Agaricales</taxon>
        <taxon>Agaricineae</taxon>
        <taxon>Strophariaceae</taxon>
        <taxon>Psilocybe</taxon>
    </lineage>
</organism>
<protein>
    <submittedName>
        <fullName evidence="1">Uncharacterized protein</fullName>
    </submittedName>
</protein>
<accession>A0A409WPZ9</accession>
<reference evidence="1 2" key="1">
    <citation type="journal article" date="2018" name="Evol. Lett.">
        <title>Horizontal gene cluster transfer increased hallucinogenic mushroom diversity.</title>
        <authorList>
            <person name="Reynolds H.T."/>
            <person name="Vijayakumar V."/>
            <person name="Gluck-Thaler E."/>
            <person name="Korotkin H.B."/>
            <person name="Matheny P.B."/>
            <person name="Slot J.C."/>
        </authorList>
    </citation>
    <scope>NUCLEOTIDE SEQUENCE [LARGE SCALE GENOMIC DNA]</scope>
    <source>
        <strain evidence="1 2">2631</strain>
    </source>
</reference>
<keyword evidence="2" id="KW-1185">Reference proteome</keyword>
<proteinExistence type="predicted"/>